<evidence type="ECO:0000313" key="2">
    <source>
        <dbReference type="Proteomes" id="UP000675163"/>
    </source>
</evidence>
<proteinExistence type="predicted"/>
<dbReference type="EMBL" id="JAFIDA010000001">
    <property type="protein sequence ID" value="MBP1326235.1"/>
    <property type="molecule type" value="Genomic_DNA"/>
</dbReference>
<dbReference type="InterPro" id="IPR039498">
    <property type="entry name" value="NTP_transf_5"/>
</dbReference>
<accession>A0A940T0V2</accession>
<reference evidence="1" key="1">
    <citation type="submission" date="2021-02" db="EMBL/GenBank/DDBJ databases">
        <title>Sequencing the genomes of 1000 actinobacteria strains.</title>
        <authorList>
            <person name="Klenk H.-P."/>
        </authorList>
    </citation>
    <scope>NUCLEOTIDE SEQUENCE</scope>
    <source>
        <strain evidence="1">DSM 22850</strain>
    </source>
</reference>
<organism evidence="1 2">
    <name type="scientific">Leucobacter exalbidus</name>
    <dbReference type="NCBI Taxonomy" id="662960"/>
    <lineage>
        <taxon>Bacteria</taxon>
        <taxon>Bacillati</taxon>
        <taxon>Actinomycetota</taxon>
        <taxon>Actinomycetes</taxon>
        <taxon>Micrococcales</taxon>
        <taxon>Microbacteriaceae</taxon>
        <taxon>Leucobacter</taxon>
    </lineage>
</organism>
<dbReference type="Pfam" id="PF14907">
    <property type="entry name" value="NTP_transf_5"/>
    <property type="match status" value="1"/>
</dbReference>
<keyword evidence="2" id="KW-1185">Reference proteome</keyword>
<name>A0A940T0V2_9MICO</name>
<dbReference type="Proteomes" id="UP000675163">
    <property type="component" value="Unassembled WGS sequence"/>
</dbReference>
<gene>
    <name evidence="1" type="ORF">JOF28_001467</name>
</gene>
<protein>
    <recommendedName>
        <fullName evidence="3">Nucleotidyltransferase family protein</fullName>
    </recommendedName>
</protein>
<dbReference type="AlphaFoldDB" id="A0A940T0V2"/>
<evidence type="ECO:0008006" key="3">
    <source>
        <dbReference type="Google" id="ProtNLM"/>
    </source>
</evidence>
<sequence length="335" mass="37217">MNSLLSGFRELVRGEKLMAYDDPRALGTSLSLEEAVPLVTAFAGQLAARHGVRMLVLKGPQAAADGLRGPRSSYDADLLVDPSQLDLFVEALGRAGWTTRPAPGFPMLLPPHSVSLSHPGWSVDIDLHWNWPGFLMLEADAFEILWNRRRRVQLAGAPIDVPSRADAALILALHVLRESRNLTQVRRRAAEYQFLVEAVNADPSTRALVRDYARELNAEQTANPFLRALGFTDFEQPSADAEYDQHLQAWLLHQASDHAVAGWVHELSRAPLWRKPLVAVHAVFPSPQALRAADPFIGAGPWQLARGWWRRTRRGLRTAASARKALQRTTELHAS</sequence>
<evidence type="ECO:0000313" key="1">
    <source>
        <dbReference type="EMBL" id="MBP1326235.1"/>
    </source>
</evidence>
<comment type="caution">
    <text evidence="1">The sequence shown here is derived from an EMBL/GenBank/DDBJ whole genome shotgun (WGS) entry which is preliminary data.</text>
</comment>
<dbReference type="RefSeq" id="WP_209705181.1">
    <property type="nucleotide sequence ID" value="NZ_JAFIDA010000001.1"/>
</dbReference>